<feature type="transmembrane region" description="Helical" evidence="1">
    <location>
        <begin position="775"/>
        <end position="793"/>
    </location>
</feature>
<organism evidence="2 3">
    <name type="scientific">Phialemonium atrogriseum</name>
    <dbReference type="NCBI Taxonomy" id="1093897"/>
    <lineage>
        <taxon>Eukaryota</taxon>
        <taxon>Fungi</taxon>
        <taxon>Dikarya</taxon>
        <taxon>Ascomycota</taxon>
        <taxon>Pezizomycotina</taxon>
        <taxon>Sordariomycetes</taxon>
        <taxon>Sordariomycetidae</taxon>
        <taxon>Cephalothecales</taxon>
        <taxon>Cephalothecaceae</taxon>
        <taxon>Phialemonium</taxon>
    </lineage>
</organism>
<keyword evidence="1" id="KW-0472">Membrane</keyword>
<evidence type="ECO:0000313" key="2">
    <source>
        <dbReference type="EMBL" id="KAK1765208.1"/>
    </source>
</evidence>
<protein>
    <submittedName>
        <fullName evidence="2">Uncharacterized protein</fullName>
    </submittedName>
</protein>
<reference evidence="2" key="1">
    <citation type="submission" date="2023-06" db="EMBL/GenBank/DDBJ databases">
        <title>Genome-scale phylogeny and comparative genomics of the fungal order Sordariales.</title>
        <authorList>
            <consortium name="Lawrence Berkeley National Laboratory"/>
            <person name="Hensen N."/>
            <person name="Bonometti L."/>
            <person name="Westerberg I."/>
            <person name="Brannstrom I.O."/>
            <person name="Guillou S."/>
            <person name="Cros-Aarteil S."/>
            <person name="Calhoun S."/>
            <person name="Haridas S."/>
            <person name="Kuo A."/>
            <person name="Mondo S."/>
            <person name="Pangilinan J."/>
            <person name="Riley R."/>
            <person name="Labutti K."/>
            <person name="Andreopoulos B."/>
            <person name="Lipzen A."/>
            <person name="Chen C."/>
            <person name="Yanf M."/>
            <person name="Daum C."/>
            <person name="Ng V."/>
            <person name="Clum A."/>
            <person name="Steindorff A."/>
            <person name="Ohm R."/>
            <person name="Martin F."/>
            <person name="Silar P."/>
            <person name="Natvig D."/>
            <person name="Lalanne C."/>
            <person name="Gautier V."/>
            <person name="Ament-Velasquez S.L."/>
            <person name="Kruys A."/>
            <person name="Hutchinson M.I."/>
            <person name="Powell A.J."/>
            <person name="Barry K."/>
            <person name="Miller A.N."/>
            <person name="Grigoriev I.V."/>
            <person name="Debuchy R."/>
            <person name="Gladieux P."/>
            <person name="Thoren M.H."/>
            <person name="Johannesson H."/>
        </authorList>
    </citation>
    <scope>NUCLEOTIDE SEQUENCE</scope>
    <source>
        <strain evidence="2">8032-3</strain>
    </source>
</reference>
<comment type="caution">
    <text evidence="2">The sequence shown here is derived from an EMBL/GenBank/DDBJ whole genome shotgun (WGS) entry which is preliminary data.</text>
</comment>
<accession>A0AAJ0FJB0</accession>
<sequence>MDERPAIFCSGQQREAIPVKMSSPTDTWPSQRPSVNADKTAKSSILGYIDNTTVASVSVSVFQTNAKNPNDREDEGQSWGILGLGTKTPMDILYPEAYYKPPGRGTVEHDISDCVHVVYEGPGYSRTTRFIKLRDPVKSDYTFDITVTDFGNQAAKFEGTMNWQGIDYEWTGQCISKGKVDREVTEISLPKPAGLEGTLQELRDISPLAWKNEGKDIPRGTDLAQLKGDEVMQKITVHALDDETKRTLFPNQPPLSPAESSILADSRDYFKRAAVHLIAEQLKKIHQINPKISKGSSVGFQTEFDQTLVKHITYKWKTFMSMMTSFAPPTDGKPDPVVEYGWDRTKDAELIIRLQSQFQEASMRCYLEGYKLRFPEWDKFLKHPVYWFKCFSSLLVSPEHCNRWVHTLIDPLQNTNKNAVTANQEVLLWGNKLSVLKQASPKEVRDQLDIGEVTEYLTSQAQLALAHAQLVNKDLVESTKRAFGGAAPSDMDSGGELYNKAVDSCIRQEAIQILSKAADPTSALAAHLEKYWRIRLPPGAPVDRTVGMLVVALQDEEALKKCMQADGLKPLTPAPDSGSQDVGEWYAKVSYTKIVEASVHGAAYAVLLVESSRLAATSGSKASKEGAEVGRKVAMEITAGLALTFKLVKKAGKFLYKVISLILAQRKLATVLNSMMIKLSQNLASFGKRFTTTLFGSLKNVLRTFGAVLAIIGIFTAYRDAKAAGEVHPNDRDQALIIYSWVQFGLSIASALVAVGAITFQVLGYATAVSACGPIGAVIAGVMLAAFAVYYIWFRPDPYKDVKGFLHREAKPVGSYDESKAVELEEQELNLVSAPKTN</sequence>
<feature type="transmembrane region" description="Helical" evidence="1">
    <location>
        <begin position="701"/>
        <end position="718"/>
    </location>
</feature>
<keyword evidence="1" id="KW-1133">Transmembrane helix</keyword>
<proteinExistence type="predicted"/>
<dbReference type="Proteomes" id="UP001244011">
    <property type="component" value="Unassembled WGS sequence"/>
</dbReference>
<name>A0AAJ0FJB0_9PEZI</name>
<gene>
    <name evidence="2" type="ORF">QBC33DRAFT_593233</name>
</gene>
<keyword evidence="3" id="KW-1185">Reference proteome</keyword>
<dbReference type="AlphaFoldDB" id="A0AAJ0FJB0"/>
<feature type="transmembrane region" description="Helical" evidence="1">
    <location>
        <begin position="738"/>
        <end position="763"/>
    </location>
</feature>
<keyword evidence="1" id="KW-0812">Transmembrane</keyword>
<dbReference type="GeneID" id="85314903"/>
<evidence type="ECO:0000313" key="3">
    <source>
        <dbReference type="Proteomes" id="UP001244011"/>
    </source>
</evidence>
<evidence type="ECO:0000256" key="1">
    <source>
        <dbReference type="SAM" id="Phobius"/>
    </source>
</evidence>
<dbReference type="EMBL" id="MU839016">
    <property type="protein sequence ID" value="KAK1765208.1"/>
    <property type="molecule type" value="Genomic_DNA"/>
</dbReference>
<dbReference type="RefSeq" id="XP_060281421.1">
    <property type="nucleotide sequence ID" value="XM_060431716.1"/>
</dbReference>